<feature type="domain" description="Trimeric autotransporter adhesin YadA-like head" evidence="13">
    <location>
        <begin position="108"/>
        <end position="130"/>
    </location>
</feature>
<keyword evidence="4" id="KW-0813">Transport</keyword>
<dbReference type="Gene3D" id="1.20.5.340">
    <property type="match status" value="1"/>
</dbReference>
<feature type="domain" description="Trimeric autotransporter adhesin YadA-like head" evidence="13">
    <location>
        <begin position="276"/>
        <end position="300"/>
    </location>
</feature>
<dbReference type="InterPro" id="IPR008640">
    <property type="entry name" value="Adhesin_Head_dom"/>
</dbReference>
<dbReference type="SUPFAM" id="SSF54523">
    <property type="entry name" value="Pili subunits"/>
    <property type="match status" value="1"/>
</dbReference>
<evidence type="ECO:0000256" key="3">
    <source>
        <dbReference type="ARBA" id="ARBA00005848"/>
    </source>
</evidence>
<feature type="domain" description="Trimeric autotransporter adhesin YadA-like head" evidence="13">
    <location>
        <begin position="161"/>
        <end position="185"/>
    </location>
</feature>
<organism evidence="15 16">
    <name type="scientific">Proteus mirabilis</name>
    <dbReference type="NCBI Taxonomy" id="584"/>
    <lineage>
        <taxon>Bacteria</taxon>
        <taxon>Pseudomonadati</taxon>
        <taxon>Pseudomonadota</taxon>
        <taxon>Gammaproteobacteria</taxon>
        <taxon>Enterobacterales</taxon>
        <taxon>Morganellaceae</taxon>
        <taxon>Proteus</taxon>
    </lineage>
</organism>
<evidence type="ECO:0000256" key="2">
    <source>
        <dbReference type="ARBA" id="ARBA00004442"/>
    </source>
</evidence>
<evidence type="ECO:0000256" key="8">
    <source>
        <dbReference type="ARBA" id="ARBA00022927"/>
    </source>
</evidence>
<dbReference type="SUPFAM" id="SSF101967">
    <property type="entry name" value="Adhesin YadA, collagen-binding domain"/>
    <property type="match status" value="3"/>
</dbReference>
<evidence type="ECO:0000256" key="11">
    <source>
        <dbReference type="SAM" id="SignalP"/>
    </source>
</evidence>
<evidence type="ECO:0000256" key="5">
    <source>
        <dbReference type="ARBA" id="ARBA00022452"/>
    </source>
</evidence>
<feature type="domain" description="Trimeric autotransporter adhesin YadA-like stalk" evidence="14">
    <location>
        <begin position="538"/>
        <end position="575"/>
    </location>
</feature>
<feature type="domain" description="Trimeric autotransporter adhesin YadA-like head" evidence="13">
    <location>
        <begin position="204"/>
        <end position="228"/>
    </location>
</feature>
<dbReference type="EMBL" id="ABKSPD020000020">
    <property type="protein sequence ID" value="EKW9777922.1"/>
    <property type="molecule type" value="Genomic_DNA"/>
</dbReference>
<dbReference type="Pfam" id="PF05662">
    <property type="entry name" value="YadA_stalk"/>
    <property type="match status" value="1"/>
</dbReference>
<keyword evidence="8" id="KW-0653">Protein transport</keyword>
<dbReference type="Pfam" id="PF03895">
    <property type="entry name" value="YadA_anchor"/>
    <property type="match status" value="1"/>
</dbReference>
<protein>
    <submittedName>
        <fullName evidence="15">YadA-like family protein</fullName>
    </submittedName>
</protein>
<keyword evidence="7 11" id="KW-0732">Signal</keyword>
<feature type="signal peptide" evidence="11">
    <location>
        <begin position="1"/>
        <end position="22"/>
    </location>
</feature>
<feature type="domain" description="Trimeric autotransporter adhesin YadA-like head" evidence="13">
    <location>
        <begin position="248"/>
        <end position="272"/>
    </location>
</feature>
<evidence type="ECO:0000256" key="9">
    <source>
        <dbReference type="ARBA" id="ARBA00023136"/>
    </source>
</evidence>
<sequence length="769" mass="80270">MMKYKILYTSILFALYSCSVNASLITDSGVEQSSIVVSSNDSDSATNPLNIKGSNTIAIGNGVHIDIDQNTTDARGASDGSIAIGSNTKTKYEGTTAIGKNSIANGWRSTAIGVDAKATDESATAMGNQSLSTGWGSSAYGTASKAIHAGSTAIGNWAQSTATYGTALGTSSNATGNYSTALGTLSKANEYGAISIGLHSESLGKNSIANGTNSQASGENNIAIGHDSTAVKGSNSVAIGANSKIGYGSNSIALGTKSNVVGNNAIALGNNSLTNGSSAISLGDNAKVSGGSGIAIGKNASQGKWREKFPTENPISVTGGIAIGDSSQTTDVASVALGGKAKANNAYTTAIGNGAIAEGKSSTALGSGASSQSWGSVALGLDSVANRVKGDVGYLSAEKTVGNESSITAKMSAQTQERLKELNSKINEYSKIVDPIANAYYSLSNEYNQKLQEVYDSNLQGEEYSKKINELRAQYQSEVVKRSAALNSTPEYAELQKLQAEKSGLLSTYISTKGAISIGNDTVTNENGEIIQHANTRQLTNLAAGSKDTDAVNVAQLKDLQSVMESADNALSKRITDNKTQIDDNKKNIVENSNAIKNNTNSIVKNEQNITNNTNSINKISDEVKNNNQRIDENSNAIKNNTNSIVKNEQNITNNTNSINKISNEMKNNNQRFDQLESKIVSNEHYIRDVAKEMHRGLASQAALNGLFQPYGVGKFNFTAAVGGYNSETAIAVGSGYRVNESVALKAGIATNTGNFEGVTYNAGVNLEW</sequence>
<keyword evidence="9" id="KW-0472">Membrane</keyword>
<dbReference type="Gene3D" id="2.150.10.10">
    <property type="entry name" value="Serralysin-like metalloprotease, C-terminal"/>
    <property type="match status" value="4"/>
</dbReference>
<dbReference type="InterPro" id="IPR005594">
    <property type="entry name" value="YadA_C"/>
</dbReference>
<dbReference type="GO" id="GO:0009279">
    <property type="term" value="C:cell outer membrane"/>
    <property type="evidence" value="ECO:0007669"/>
    <property type="project" value="UniProtKB-SubCell"/>
</dbReference>
<comment type="subcellular location">
    <subcellularLocation>
        <location evidence="2">Cell outer membrane</location>
    </subcellularLocation>
    <subcellularLocation>
        <location evidence="1">Cell surface</location>
    </subcellularLocation>
</comment>
<dbReference type="RefSeq" id="WP_081041966.1">
    <property type="nucleotide sequence ID" value="NZ_BGMB01000023.1"/>
</dbReference>
<dbReference type="PROSITE" id="PS51257">
    <property type="entry name" value="PROKAR_LIPOPROTEIN"/>
    <property type="match status" value="1"/>
</dbReference>
<dbReference type="CDD" id="cd12820">
    <property type="entry name" value="LbR_YadA-like"/>
    <property type="match status" value="3"/>
</dbReference>
<dbReference type="AlphaFoldDB" id="A0AAN4C9I3"/>
<feature type="domain" description="Trimeric autotransporter adhesin YadA-like head" evidence="13">
    <location>
        <begin position="343"/>
        <end position="369"/>
    </location>
</feature>
<dbReference type="GO" id="GO:0009986">
    <property type="term" value="C:cell surface"/>
    <property type="evidence" value="ECO:0007669"/>
    <property type="project" value="UniProtKB-SubCell"/>
</dbReference>
<evidence type="ECO:0000313" key="16">
    <source>
        <dbReference type="Proteomes" id="UP001171165"/>
    </source>
</evidence>
<feature type="chain" id="PRO_5042960316" evidence="11">
    <location>
        <begin position="23"/>
        <end position="769"/>
    </location>
</feature>
<evidence type="ECO:0000256" key="1">
    <source>
        <dbReference type="ARBA" id="ARBA00004241"/>
    </source>
</evidence>
<comment type="caution">
    <text evidence="15">The sequence shown here is derived from an EMBL/GenBank/DDBJ whole genome shotgun (WGS) entry which is preliminary data.</text>
</comment>
<evidence type="ECO:0000256" key="6">
    <source>
        <dbReference type="ARBA" id="ARBA00022692"/>
    </source>
</evidence>
<evidence type="ECO:0000259" key="13">
    <source>
        <dbReference type="Pfam" id="PF05658"/>
    </source>
</evidence>
<gene>
    <name evidence="15" type="ORF">PW210_003802</name>
</gene>
<evidence type="ECO:0000259" key="12">
    <source>
        <dbReference type="Pfam" id="PF03895"/>
    </source>
</evidence>
<feature type="domain" description="Trimeric autotransporter adhesin YadA-like head" evidence="13">
    <location>
        <begin position="318"/>
        <end position="341"/>
    </location>
</feature>
<dbReference type="Proteomes" id="UP001171165">
    <property type="component" value="Unassembled WGS sequence"/>
</dbReference>
<reference evidence="15" key="1">
    <citation type="submission" date="2023-06" db="EMBL/GenBank/DDBJ databases">
        <authorList>
            <consortium name="Clinical and Environmental Microbiology Branch: Whole genome sequencing antimicrobial resistance pathogens in the healthcare setting"/>
        </authorList>
    </citation>
    <scope>NUCLEOTIDE SEQUENCE</scope>
    <source>
        <strain evidence="15">Microbial</strain>
    </source>
</reference>
<evidence type="ECO:0000256" key="10">
    <source>
        <dbReference type="ARBA" id="ARBA00023237"/>
    </source>
</evidence>
<dbReference type="InterPro" id="IPR045584">
    <property type="entry name" value="Pilin-like"/>
</dbReference>
<keyword evidence="5" id="KW-1134">Transmembrane beta strand</keyword>
<dbReference type="InterPro" id="IPR008635">
    <property type="entry name" value="Coiled_stalk_dom"/>
</dbReference>
<evidence type="ECO:0000259" key="14">
    <source>
        <dbReference type="Pfam" id="PF05662"/>
    </source>
</evidence>
<name>A0AAN4C9I3_PROMI</name>
<proteinExistence type="inferred from homology"/>
<dbReference type="GO" id="GO:0015031">
    <property type="term" value="P:protein transport"/>
    <property type="evidence" value="ECO:0007669"/>
    <property type="project" value="UniProtKB-KW"/>
</dbReference>
<keyword evidence="10" id="KW-0998">Cell outer membrane</keyword>
<accession>A0AAN4C9I3</accession>
<evidence type="ECO:0000256" key="4">
    <source>
        <dbReference type="ARBA" id="ARBA00022448"/>
    </source>
</evidence>
<evidence type="ECO:0000313" key="15">
    <source>
        <dbReference type="EMBL" id="EKW9777922.1"/>
    </source>
</evidence>
<feature type="domain" description="Trimeric autotransporter adhesin YadA-like C-terminal membrane anchor" evidence="12">
    <location>
        <begin position="708"/>
        <end position="769"/>
    </location>
</feature>
<comment type="similarity">
    <text evidence="3">Belongs to the autotransporter-2 (AT-2) (TC 1.B.40) family.</text>
</comment>
<dbReference type="Pfam" id="PF05658">
    <property type="entry name" value="YadA_head"/>
    <property type="match status" value="8"/>
</dbReference>
<evidence type="ECO:0000256" key="7">
    <source>
        <dbReference type="ARBA" id="ARBA00022729"/>
    </source>
</evidence>
<feature type="domain" description="Trimeric autotransporter adhesin YadA-like head" evidence="13">
    <location>
        <begin position="79"/>
        <end position="102"/>
    </location>
</feature>
<keyword evidence="6" id="KW-0812">Transmembrane</keyword>
<dbReference type="Gene3D" id="3.30.1300.30">
    <property type="entry name" value="GSPII I/J protein-like"/>
    <property type="match status" value="1"/>
</dbReference>
<dbReference type="InterPro" id="IPR011049">
    <property type="entry name" value="Serralysin-like_metalloprot_C"/>
</dbReference>